<dbReference type="CDD" id="cd06582">
    <property type="entry name" value="TM_PBP1_LivH_like"/>
    <property type="match status" value="1"/>
</dbReference>
<protein>
    <submittedName>
        <fullName evidence="10">Branched-chain amino acid ABC transporter permease</fullName>
    </submittedName>
</protein>
<dbReference type="Pfam" id="PF02653">
    <property type="entry name" value="BPD_transp_2"/>
    <property type="match status" value="1"/>
</dbReference>
<keyword evidence="4 9" id="KW-0812">Transmembrane</keyword>
<evidence type="ECO:0000256" key="5">
    <source>
        <dbReference type="ARBA" id="ARBA00022970"/>
    </source>
</evidence>
<evidence type="ECO:0000256" key="8">
    <source>
        <dbReference type="ARBA" id="ARBA00037998"/>
    </source>
</evidence>
<comment type="caution">
    <text evidence="10">The sequence shown here is derived from an EMBL/GenBank/DDBJ whole genome shotgun (WGS) entry which is preliminary data.</text>
</comment>
<evidence type="ECO:0000256" key="4">
    <source>
        <dbReference type="ARBA" id="ARBA00022692"/>
    </source>
</evidence>
<evidence type="ECO:0000313" key="11">
    <source>
        <dbReference type="Proteomes" id="UP001183388"/>
    </source>
</evidence>
<keyword evidence="3" id="KW-1003">Cell membrane</keyword>
<feature type="transmembrane region" description="Helical" evidence="9">
    <location>
        <begin position="64"/>
        <end position="82"/>
    </location>
</feature>
<dbReference type="RefSeq" id="WP_311630276.1">
    <property type="nucleotide sequence ID" value="NZ_JAVREN010000011.1"/>
</dbReference>
<feature type="transmembrane region" description="Helical" evidence="9">
    <location>
        <begin position="12"/>
        <end position="29"/>
    </location>
</feature>
<sequence>MTTFLQTLTDGLSIGLTIGGLALALAVVFQGSGIVNFSQGQLATVAAYLAWQFTAWGAGFWPALLMSVVLSFALGMLIQAAFIRPILGREELPILIVTVGLFLLADSVIGTIWGYLPKSLAGPSQGTARVGEVVITGQVIVQAAVLLVVVGVTTALFRWTTIGLQMRAAAAHARSSELCGVSLSLTLALGWGIAAAVGAVTGAISAPVTGLSPDINSSTLLLAFAAAALGGFHSQAGALAGGLLVGCATSMAGEYVGFVGNDLRLLVPLTVIVLALLIAPDGIFARRRKVRV</sequence>
<keyword evidence="2" id="KW-0813">Transport</keyword>
<feature type="transmembrane region" description="Helical" evidence="9">
    <location>
        <begin position="94"/>
        <end position="115"/>
    </location>
</feature>
<feature type="transmembrane region" description="Helical" evidence="9">
    <location>
        <begin position="178"/>
        <end position="203"/>
    </location>
</feature>
<evidence type="ECO:0000256" key="6">
    <source>
        <dbReference type="ARBA" id="ARBA00022989"/>
    </source>
</evidence>
<dbReference type="Proteomes" id="UP001183388">
    <property type="component" value="Unassembled WGS sequence"/>
</dbReference>
<dbReference type="PANTHER" id="PTHR11795:SF451">
    <property type="entry name" value="ABC TRANSPORTER PERMEASE PROTEIN"/>
    <property type="match status" value="1"/>
</dbReference>
<keyword evidence="5" id="KW-0029">Amino-acid transport</keyword>
<reference evidence="11" key="1">
    <citation type="submission" date="2023-07" db="EMBL/GenBank/DDBJ databases">
        <title>30 novel species of actinomycetes from the DSMZ collection.</title>
        <authorList>
            <person name="Nouioui I."/>
        </authorList>
    </citation>
    <scope>NUCLEOTIDE SEQUENCE [LARGE SCALE GENOMIC DNA]</scope>
    <source>
        <strain evidence="11">DSM 44917</strain>
    </source>
</reference>
<evidence type="ECO:0000256" key="9">
    <source>
        <dbReference type="SAM" id="Phobius"/>
    </source>
</evidence>
<dbReference type="InterPro" id="IPR052157">
    <property type="entry name" value="BCAA_transport_permease"/>
</dbReference>
<dbReference type="InterPro" id="IPR001851">
    <property type="entry name" value="ABC_transp_permease"/>
</dbReference>
<comment type="similarity">
    <text evidence="8">Belongs to the binding-protein-dependent transport system permease family. LivHM subfamily.</text>
</comment>
<feature type="transmembrane region" description="Helical" evidence="9">
    <location>
        <begin position="215"/>
        <end position="232"/>
    </location>
</feature>
<evidence type="ECO:0000256" key="3">
    <source>
        <dbReference type="ARBA" id="ARBA00022475"/>
    </source>
</evidence>
<dbReference type="PANTHER" id="PTHR11795">
    <property type="entry name" value="BRANCHED-CHAIN AMINO ACID TRANSPORT SYSTEM PERMEASE PROTEIN LIVH"/>
    <property type="match status" value="1"/>
</dbReference>
<keyword evidence="6 9" id="KW-1133">Transmembrane helix</keyword>
<feature type="transmembrane region" description="Helical" evidence="9">
    <location>
        <begin position="265"/>
        <end position="284"/>
    </location>
</feature>
<keyword evidence="11" id="KW-1185">Reference proteome</keyword>
<feature type="transmembrane region" description="Helical" evidence="9">
    <location>
        <begin position="239"/>
        <end position="259"/>
    </location>
</feature>
<gene>
    <name evidence="10" type="ORF">RM780_10185</name>
</gene>
<name>A0ABU2L6X9_9ACTN</name>
<accession>A0ABU2L6X9</accession>
<feature type="transmembrane region" description="Helical" evidence="9">
    <location>
        <begin position="135"/>
        <end position="157"/>
    </location>
</feature>
<proteinExistence type="inferred from homology"/>
<comment type="subcellular location">
    <subcellularLocation>
        <location evidence="1">Cell membrane</location>
        <topology evidence="1">Multi-pass membrane protein</topology>
    </subcellularLocation>
</comment>
<keyword evidence="7 9" id="KW-0472">Membrane</keyword>
<evidence type="ECO:0000313" key="10">
    <source>
        <dbReference type="EMBL" id="MDT0307330.1"/>
    </source>
</evidence>
<dbReference type="EMBL" id="JAVREN010000011">
    <property type="protein sequence ID" value="MDT0307330.1"/>
    <property type="molecule type" value="Genomic_DNA"/>
</dbReference>
<evidence type="ECO:0000256" key="2">
    <source>
        <dbReference type="ARBA" id="ARBA00022448"/>
    </source>
</evidence>
<evidence type="ECO:0000256" key="1">
    <source>
        <dbReference type="ARBA" id="ARBA00004651"/>
    </source>
</evidence>
<evidence type="ECO:0000256" key="7">
    <source>
        <dbReference type="ARBA" id="ARBA00023136"/>
    </source>
</evidence>
<organism evidence="10 11">
    <name type="scientific">Streptomyces boetiae</name>
    <dbReference type="NCBI Taxonomy" id="3075541"/>
    <lineage>
        <taxon>Bacteria</taxon>
        <taxon>Bacillati</taxon>
        <taxon>Actinomycetota</taxon>
        <taxon>Actinomycetes</taxon>
        <taxon>Kitasatosporales</taxon>
        <taxon>Streptomycetaceae</taxon>
        <taxon>Streptomyces</taxon>
    </lineage>
</organism>